<keyword evidence="4" id="KW-0547">Nucleotide-binding</keyword>
<keyword evidence="10" id="KW-0175">Coiled coil</keyword>
<dbReference type="EMBL" id="CP104003">
    <property type="protein sequence ID" value="UWM56858.1"/>
    <property type="molecule type" value="Genomic_DNA"/>
</dbReference>
<dbReference type="GO" id="GO:0006419">
    <property type="term" value="P:alanyl-tRNA aminoacylation"/>
    <property type="evidence" value="ECO:0007669"/>
    <property type="project" value="InterPro"/>
</dbReference>
<dbReference type="Pfam" id="PF07973">
    <property type="entry name" value="tRNA_SAD"/>
    <property type="match status" value="1"/>
</dbReference>
<name>A0A9E7R9C4_9EURY</name>
<dbReference type="GO" id="GO:0004813">
    <property type="term" value="F:alanine-tRNA ligase activity"/>
    <property type="evidence" value="ECO:0007669"/>
    <property type="project" value="InterPro"/>
</dbReference>
<dbReference type="GO" id="GO:0005524">
    <property type="term" value="F:ATP binding"/>
    <property type="evidence" value="ECO:0007669"/>
    <property type="project" value="UniProtKB-KW"/>
</dbReference>
<evidence type="ECO:0000256" key="8">
    <source>
        <dbReference type="ARBA" id="ARBA00022917"/>
    </source>
</evidence>
<dbReference type="InterPro" id="IPR050058">
    <property type="entry name" value="Ala-tRNA_ligase"/>
</dbReference>
<dbReference type="InterPro" id="IPR018163">
    <property type="entry name" value="Thr/Ala-tRNA-synth_IIc_edit"/>
</dbReference>
<evidence type="ECO:0000256" key="2">
    <source>
        <dbReference type="ARBA" id="ARBA00022555"/>
    </source>
</evidence>
<feature type="domain" description="Alanyl-transfer RNA synthetases family profile" evidence="11">
    <location>
        <begin position="25"/>
        <end position="260"/>
    </location>
</feature>
<organism evidence="12 13">
    <name type="scientific">Salinirubellus salinus</name>
    <dbReference type="NCBI Taxonomy" id="1364945"/>
    <lineage>
        <taxon>Archaea</taxon>
        <taxon>Methanobacteriati</taxon>
        <taxon>Methanobacteriota</taxon>
        <taxon>Stenosarchaea group</taxon>
        <taxon>Halobacteria</taxon>
        <taxon>Halobacteriales</taxon>
        <taxon>Natronomonadaceae</taxon>
        <taxon>Salinirubellus</taxon>
    </lineage>
</organism>
<dbReference type="Proteomes" id="UP001057580">
    <property type="component" value="Chromosome"/>
</dbReference>
<dbReference type="KEGG" id="ssai:N0B31_09010"/>
<protein>
    <submittedName>
        <fullName evidence="12">Alanine--tRNA ligase-related protein</fullName>
    </submittedName>
</protein>
<dbReference type="SUPFAM" id="SSF55186">
    <property type="entry name" value="ThrRS/AlaRS common domain"/>
    <property type="match status" value="1"/>
</dbReference>
<dbReference type="GO" id="GO:0002161">
    <property type="term" value="F:aminoacyl-tRNA deacylase activity"/>
    <property type="evidence" value="ECO:0007669"/>
    <property type="project" value="UniProtKB-ARBA"/>
</dbReference>
<dbReference type="InterPro" id="IPR012947">
    <property type="entry name" value="tRNA_SAD"/>
</dbReference>
<dbReference type="RefSeq" id="WP_260643972.1">
    <property type="nucleotide sequence ID" value="NZ_CP104003.1"/>
</dbReference>
<comment type="similarity">
    <text evidence="1">Belongs to the class-II aminoacyl-tRNA synthetase family.</text>
</comment>
<gene>
    <name evidence="12" type="ORF">N0B31_09010</name>
</gene>
<evidence type="ECO:0000256" key="1">
    <source>
        <dbReference type="ARBA" id="ARBA00008226"/>
    </source>
</evidence>
<evidence type="ECO:0000313" key="12">
    <source>
        <dbReference type="EMBL" id="UWM56858.1"/>
    </source>
</evidence>
<keyword evidence="5" id="KW-0862">Zinc</keyword>
<dbReference type="InterPro" id="IPR018164">
    <property type="entry name" value="Ala-tRNA-synth_IIc_N"/>
</dbReference>
<proteinExistence type="inferred from homology"/>
<evidence type="ECO:0000256" key="3">
    <source>
        <dbReference type="ARBA" id="ARBA00022598"/>
    </source>
</evidence>
<dbReference type="InterPro" id="IPR018165">
    <property type="entry name" value="Ala-tRNA-synth_IIc_core"/>
</dbReference>
<dbReference type="Gene3D" id="3.30.980.10">
    <property type="entry name" value="Threonyl-trna Synthetase, Chain A, domain 2"/>
    <property type="match status" value="1"/>
</dbReference>
<dbReference type="Gene3D" id="2.40.30.130">
    <property type="match status" value="1"/>
</dbReference>
<dbReference type="SMART" id="SM00863">
    <property type="entry name" value="tRNA_SAD"/>
    <property type="match status" value="1"/>
</dbReference>
<dbReference type="SUPFAM" id="SSF50447">
    <property type="entry name" value="Translation proteins"/>
    <property type="match status" value="1"/>
</dbReference>
<dbReference type="GeneID" id="74942558"/>
<evidence type="ECO:0000313" key="13">
    <source>
        <dbReference type="Proteomes" id="UP001057580"/>
    </source>
</evidence>
<keyword evidence="3 12" id="KW-0436">Ligase</keyword>
<dbReference type="PANTHER" id="PTHR11777">
    <property type="entry name" value="ALANYL-TRNA SYNTHETASE"/>
    <property type="match status" value="1"/>
</dbReference>
<keyword evidence="6" id="KW-0067">ATP-binding</keyword>
<keyword evidence="8" id="KW-0648">Protein biosynthesis</keyword>
<evidence type="ECO:0000256" key="9">
    <source>
        <dbReference type="ARBA" id="ARBA00023146"/>
    </source>
</evidence>
<dbReference type="PROSITE" id="PS50860">
    <property type="entry name" value="AA_TRNA_LIGASE_II_ALA"/>
    <property type="match status" value="1"/>
</dbReference>
<dbReference type="GO" id="GO:0000049">
    <property type="term" value="F:tRNA binding"/>
    <property type="evidence" value="ECO:0007669"/>
    <property type="project" value="UniProtKB-KW"/>
</dbReference>
<evidence type="ECO:0000256" key="7">
    <source>
        <dbReference type="ARBA" id="ARBA00022884"/>
    </source>
</evidence>
<evidence type="ECO:0000256" key="6">
    <source>
        <dbReference type="ARBA" id="ARBA00022840"/>
    </source>
</evidence>
<reference evidence="12" key="1">
    <citation type="submission" date="2022-09" db="EMBL/GenBank/DDBJ databases">
        <title>Diverse halophilic archaea isolated from saline environments.</title>
        <authorList>
            <person name="Cui H.-L."/>
        </authorList>
    </citation>
    <scope>NUCLEOTIDE SEQUENCE</scope>
    <source>
        <strain evidence="12">ZS-35-S2</strain>
    </source>
</reference>
<sequence>MESRASAEPYTLDFDARVESGGESVVLSETYFYPEGGGQPADRGTVAGVEVLDVQSRDGEVVHTLAEPVAEGREVACRVDPEFRRYCQRAHTASHALYGAGRRLFDDLGYAGFGIEADPDRDHATPDPAREKVRVDFETSSEVDDAALVELERLVNRVVWEGREVTWGAVPREDALADASVAFNTKTEEGVAGADSVRVVEIGPATGGDDPWDRAACGGTHVANTREIGPVTVLGRSNPGEGRTRVEFAVGPAGIERRASERRAAYDAARGLGVAVTDLPEAVERARERREALETEVADLESRLVAARVAALRSETVARDGAEWLVGHVALDANALMEQARSLAGDAANVVALVGDGSLAVATDGVVDAGDVADRVTDEFGGGGGGSPTAAQAGGFDADPDTVVAFLRD</sequence>
<dbReference type="InterPro" id="IPR009000">
    <property type="entry name" value="Transl_B-barrel_sf"/>
</dbReference>
<keyword evidence="7" id="KW-0694">RNA-binding</keyword>
<dbReference type="PANTHER" id="PTHR11777:SF9">
    <property type="entry name" value="ALANINE--TRNA LIGASE, CYTOPLASMIC"/>
    <property type="match status" value="1"/>
</dbReference>
<evidence type="ECO:0000256" key="5">
    <source>
        <dbReference type="ARBA" id="ARBA00022833"/>
    </source>
</evidence>
<keyword evidence="9" id="KW-0030">Aminoacyl-tRNA synthetase</keyword>
<evidence type="ECO:0000256" key="4">
    <source>
        <dbReference type="ARBA" id="ARBA00022741"/>
    </source>
</evidence>
<dbReference type="AlphaFoldDB" id="A0A9E7R9C4"/>
<keyword evidence="13" id="KW-1185">Reference proteome</keyword>
<keyword evidence="2" id="KW-0820">tRNA-binding</keyword>
<feature type="coiled-coil region" evidence="10">
    <location>
        <begin position="276"/>
        <end position="310"/>
    </location>
</feature>
<evidence type="ECO:0000259" key="11">
    <source>
        <dbReference type="PROSITE" id="PS50860"/>
    </source>
</evidence>
<dbReference type="Gene3D" id="3.10.310.40">
    <property type="match status" value="1"/>
</dbReference>
<accession>A0A9E7R9C4</accession>
<dbReference type="Pfam" id="PF01411">
    <property type="entry name" value="tRNA-synt_2c"/>
    <property type="match status" value="1"/>
</dbReference>
<evidence type="ECO:0000256" key="10">
    <source>
        <dbReference type="SAM" id="Coils"/>
    </source>
</evidence>